<dbReference type="EMBL" id="QTSX02000714">
    <property type="protein sequence ID" value="KAJ9086646.1"/>
    <property type="molecule type" value="Genomic_DNA"/>
</dbReference>
<reference evidence="1" key="1">
    <citation type="submission" date="2022-04" db="EMBL/GenBank/DDBJ databases">
        <title>Genome of the entomopathogenic fungus Entomophthora muscae.</title>
        <authorList>
            <person name="Elya C."/>
            <person name="Lovett B.R."/>
            <person name="Lee E."/>
            <person name="Macias A.M."/>
            <person name="Hajek A.E."/>
            <person name="De Bivort B.L."/>
            <person name="Kasson M.T."/>
            <person name="De Fine Licht H.H."/>
            <person name="Stajich J.E."/>
        </authorList>
    </citation>
    <scope>NUCLEOTIDE SEQUENCE</scope>
    <source>
        <strain evidence="1">Berkeley</strain>
    </source>
</reference>
<evidence type="ECO:0000313" key="1">
    <source>
        <dbReference type="EMBL" id="KAJ9086646.1"/>
    </source>
</evidence>
<comment type="caution">
    <text evidence="1">The sequence shown here is derived from an EMBL/GenBank/DDBJ whole genome shotgun (WGS) entry which is preliminary data.</text>
</comment>
<sequence>MSKDNGKNLDSDSHWEDLDSEKQAISASLSREEQLKLWKEKKVEVAVIFVHSPFLE</sequence>
<keyword evidence="2" id="KW-1185">Reference proteome</keyword>
<name>A0ACC2UIS1_9FUNG</name>
<protein>
    <submittedName>
        <fullName evidence="1">Uncharacterized protein</fullName>
    </submittedName>
</protein>
<proteinExistence type="predicted"/>
<accession>A0ACC2UIS1</accession>
<organism evidence="1 2">
    <name type="scientific">Entomophthora muscae</name>
    <dbReference type="NCBI Taxonomy" id="34485"/>
    <lineage>
        <taxon>Eukaryota</taxon>
        <taxon>Fungi</taxon>
        <taxon>Fungi incertae sedis</taxon>
        <taxon>Zoopagomycota</taxon>
        <taxon>Entomophthoromycotina</taxon>
        <taxon>Entomophthoromycetes</taxon>
        <taxon>Entomophthorales</taxon>
        <taxon>Entomophthoraceae</taxon>
        <taxon>Entomophthora</taxon>
    </lineage>
</organism>
<evidence type="ECO:0000313" key="2">
    <source>
        <dbReference type="Proteomes" id="UP001165960"/>
    </source>
</evidence>
<gene>
    <name evidence="1" type="ORF">DSO57_1001925</name>
</gene>
<dbReference type="Proteomes" id="UP001165960">
    <property type="component" value="Unassembled WGS sequence"/>
</dbReference>